<dbReference type="OrthoDB" id="414540at2759"/>
<dbReference type="Gene3D" id="3.40.140.10">
    <property type="entry name" value="Cytidine Deaminase, domain 2"/>
    <property type="match status" value="1"/>
</dbReference>
<organism evidence="18 19">
    <name type="scientific">Teratosphaeria destructans</name>
    <dbReference type="NCBI Taxonomy" id="418781"/>
    <lineage>
        <taxon>Eukaryota</taxon>
        <taxon>Fungi</taxon>
        <taxon>Dikarya</taxon>
        <taxon>Ascomycota</taxon>
        <taxon>Pezizomycotina</taxon>
        <taxon>Dothideomycetes</taxon>
        <taxon>Dothideomycetidae</taxon>
        <taxon>Mycosphaerellales</taxon>
        <taxon>Teratosphaeriaceae</taxon>
        <taxon>Teratosphaeria</taxon>
    </lineage>
</organism>
<sequence>MSDQKTPTTAHPTTRGHQRHDTALIHGLSASEVQKLSEGCVEAKGRAYCPYSHFRVGCSVLLANGEIVMGANVENAAYPVGTCAERVTLGTAVVQGAKKGDIRALAVATDVSPPASPCGMCRQFIREFCELNMPILMYDKDGKSTVMVLEQLLPMSFGPEKLLTTEDLQNGLSQKDEPPTAAPTHYDFFPQTFPSGPPPKSPFSPDLKQLRGEFLQLQAKAHPDLAPDNQKRQAEALSARINEAYKALQDPLKRAQYLLSLQGIDVENESAKMSGGELLMQVMEAREAVDEAESEEDLVGLREENEGRIAESVEVLGKAFAEGNLDTAAREAVRLRYWVNIGESIQGWEKGVGGGVNHH</sequence>
<dbReference type="NCBIfam" id="TIGR00714">
    <property type="entry name" value="hscB"/>
    <property type="match status" value="1"/>
</dbReference>
<dbReference type="NCBIfam" id="NF004064">
    <property type="entry name" value="PRK05578.1"/>
    <property type="match status" value="1"/>
</dbReference>
<dbReference type="InterPro" id="IPR009073">
    <property type="entry name" value="HscB_oligo_C"/>
</dbReference>
<dbReference type="PROSITE" id="PS50076">
    <property type="entry name" value="DNAJ_2"/>
    <property type="match status" value="1"/>
</dbReference>
<evidence type="ECO:0000259" key="17">
    <source>
        <dbReference type="PROSITE" id="PS51747"/>
    </source>
</evidence>
<dbReference type="PROSITE" id="PS00903">
    <property type="entry name" value="CYT_DCMP_DEAMINASES_1"/>
    <property type="match status" value="1"/>
</dbReference>
<evidence type="ECO:0000256" key="12">
    <source>
        <dbReference type="PIRSR" id="PIRSR606262-1"/>
    </source>
</evidence>
<dbReference type="PANTHER" id="PTHR14021:SF15">
    <property type="entry name" value="IRON-SULFUR CLUSTER CO-CHAPERONE PROTEIN HSCB"/>
    <property type="match status" value="1"/>
</dbReference>
<feature type="binding site" evidence="14">
    <location>
        <position position="83"/>
    </location>
    <ligand>
        <name>Zn(2+)</name>
        <dbReference type="ChEBI" id="CHEBI:29105"/>
        <note>catalytic</note>
    </ligand>
</feature>
<dbReference type="InterPro" id="IPR036869">
    <property type="entry name" value="J_dom_sf"/>
</dbReference>
<dbReference type="SUPFAM" id="SSF47144">
    <property type="entry name" value="HSC20 (HSCB), C-terminal oligomerisation domain"/>
    <property type="match status" value="1"/>
</dbReference>
<evidence type="ECO:0000256" key="14">
    <source>
        <dbReference type="PIRSR" id="PIRSR606262-3"/>
    </source>
</evidence>
<evidence type="ECO:0000256" key="15">
    <source>
        <dbReference type="SAM" id="MobiDB-lite"/>
    </source>
</evidence>
<dbReference type="CDD" id="cd06257">
    <property type="entry name" value="DnaJ"/>
    <property type="match status" value="1"/>
</dbReference>
<name>A0A9W7W543_9PEZI</name>
<accession>A0A9W7W543</accession>
<comment type="catalytic activity">
    <reaction evidence="11">
        <text>cytidine + H2O + H(+) = uridine + NH4(+)</text>
        <dbReference type="Rhea" id="RHEA:16069"/>
        <dbReference type="ChEBI" id="CHEBI:15377"/>
        <dbReference type="ChEBI" id="CHEBI:15378"/>
        <dbReference type="ChEBI" id="CHEBI:16704"/>
        <dbReference type="ChEBI" id="CHEBI:17562"/>
        <dbReference type="ChEBI" id="CHEBI:28938"/>
        <dbReference type="EC" id="3.5.4.5"/>
    </reaction>
</comment>
<comment type="similarity">
    <text evidence="3">Belongs to the cytidine and deoxycytidylate deaminase family.</text>
</comment>
<evidence type="ECO:0000256" key="6">
    <source>
        <dbReference type="ARBA" id="ARBA00022723"/>
    </source>
</evidence>
<dbReference type="SUPFAM" id="SSF46565">
    <property type="entry name" value="Chaperone J-domain"/>
    <property type="match status" value="1"/>
</dbReference>
<dbReference type="GO" id="GO:0005739">
    <property type="term" value="C:mitochondrion"/>
    <property type="evidence" value="ECO:0007669"/>
    <property type="project" value="TreeGrafter"/>
</dbReference>
<dbReference type="InterPro" id="IPR004640">
    <property type="entry name" value="HscB"/>
</dbReference>
<feature type="region of interest" description="Disordered" evidence="15">
    <location>
        <begin position="1"/>
        <end position="20"/>
    </location>
</feature>
<dbReference type="InterPro" id="IPR002125">
    <property type="entry name" value="CMP_dCMP_dom"/>
</dbReference>
<evidence type="ECO:0000313" key="19">
    <source>
        <dbReference type="Proteomes" id="UP001138500"/>
    </source>
</evidence>
<evidence type="ECO:0000256" key="4">
    <source>
        <dbReference type="ARBA" id="ARBA00010476"/>
    </source>
</evidence>
<dbReference type="SUPFAM" id="SSF53927">
    <property type="entry name" value="Cytidine deaminase-like"/>
    <property type="match status" value="1"/>
</dbReference>
<dbReference type="GO" id="GO:0051259">
    <property type="term" value="P:protein complex oligomerization"/>
    <property type="evidence" value="ECO:0007669"/>
    <property type="project" value="InterPro"/>
</dbReference>
<dbReference type="Pfam" id="PF00226">
    <property type="entry name" value="DnaJ"/>
    <property type="match status" value="1"/>
</dbReference>
<feature type="active site" description="Proton donor" evidence="12">
    <location>
        <position position="85"/>
    </location>
</feature>
<evidence type="ECO:0000256" key="10">
    <source>
        <dbReference type="ARBA" id="ARBA00032005"/>
    </source>
</evidence>
<comment type="function">
    <text evidence="2">This enzyme scavenges exogenous and endogenous cytidine and 2'-deoxycytidine for UMP synthesis.</text>
</comment>
<keyword evidence="7" id="KW-0378">Hydrolase</keyword>
<dbReference type="PANTHER" id="PTHR14021">
    <property type="entry name" value="IRON-SULFUR CLUSTER CO-CHAPERONE PROTEIN HSCB"/>
    <property type="match status" value="1"/>
</dbReference>
<proteinExistence type="inferred from homology"/>
<dbReference type="FunFam" id="3.40.140.10:FF:000008">
    <property type="entry name" value="Cytidine deaminase"/>
    <property type="match status" value="1"/>
</dbReference>
<evidence type="ECO:0000256" key="11">
    <source>
        <dbReference type="ARBA" id="ARBA00049558"/>
    </source>
</evidence>
<dbReference type="GO" id="GO:0001671">
    <property type="term" value="F:ATPase activator activity"/>
    <property type="evidence" value="ECO:0007669"/>
    <property type="project" value="InterPro"/>
</dbReference>
<dbReference type="GO" id="GO:0044571">
    <property type="term" value="P:[2Fe-2S] cluster assembly"/>
    <property type="evidence" value="ECO:0007669"/>
    <property type="project" value="InterPro"/>
</dbReference>
<reference evidence="18 19" key="2">
    <citation type="journal article" date="2021" name="Curr. Genet.">
        <title>Genetic response to nitrogen starvation in the aggressive Eucalyptus foliar pathogen Teratosphaeria destructans.</title>
        <authorList>
            <person name="Havenga M."/>
            <person name="Wingfield B.D."/>
            <person name="Wingfield M.J."/>
            <person name="Dreyer L.L."/>
            <person name="Roets F."/>
            <person name="Aylward J."/>
        </authorList>
    </citation>
    <scope>NUCLEOTIDE SEQUENCE [LARGE SCALE GENOMIC DNA]</scope>
    <source>
        <strain evidence="18">CMW44962</strain>
    </source>
</reference>
<comment type="cofactor">
    <cofactor evidence="1 14">
        <name>Zn(2+)</name>
        <dbReference type="ChEBI" id="CHEBI:29105"/>
    </cofactor>
</comment>
<evidence type="ECO:0000256" key="1">
    <source>
        <dbReference type="ARBA" id="ARBA00001947"/>
    </source>
</evidence>
<dbReference type="InterPro" id="IPR016192">
    <property type="entry name" value="APOBEC/CMP_deaminase_Zn-bd"/>
</dbReference>
<dbReference type="AlphaFoldDB" id="A0A9W7W543"/>
<dbReference type="Proteomes" id="UP001138500">
    <property type="component" value="Unassembled WGS sequence"/>
</dbReference>
<dbReference type="InterPro" id="IPR006262">
    <property type="entry name" value="Cyt_deam_tetra"/>
</dbReference>
<keyword evidence="19" id="KW-1185">Reference proteome</keyword>
<gene>
    <name evidence="18" type="ORF">Tdes44962_MAKER01834</name>
</gene>
<evidence type="ECO:0000256" key="9">
    <source>
        <dbReference type="ARBA" id="ARBA00023186"/>
    </source>
</evidence>
<keyword evidence="8 14" id="KW-0862">Zinc</keyword>
<dbReference type="PROSITE" id="PS51747">
    <property type="entry name" value="CYT_DCMP_DEAMINASES_2"/>
    <property type="match status" value="1"/>
</dbReference>
<dbReference type="GO" id="GO:0004126">
    <property type="term" value="F:cytidine deaminase activity"/>
    <property type="evidence" value="ECO:0007669"/>
    <property type="project" value="UniProtKB-EC"/>
</dbReference>
<evidence type="ECO:0000256" key="5">
    <source>
        <dbReference type="ARBA" id="ARBA00012783"/>
    </source>
</evidence>
<evidence type="ECO:0000256" key="7">
    <source>
        <dbReference type="ARBA" id="ARBA00022801"/>
    </source>
</evidence>
<dbReference type="EMBL" id="RIBY02000779">
    <property type="protein sequence ID" value="KAH9837478.1"/>
    <property type="molecule type" value="Genomic_DNA"/>
</dbReference>
<dbReference type="Gene3D" id="1.10.287.110">
    <property type="entry name" value="DnaJ domain"/>
    <property type="match status" value="1"/>
</dbReference>
<feature type="binding site" evidence="14">
    <location>
        <position position="121"/>
    </location>
    <ligand>
        <name>Zn(2+)</name>
        <dbReference type="ChEBI" id="CHEBI:29105"/>
        <note>catalytic</note>
    </ligand>
</feature>
<dbReference type="EC" id="3.5.4.5" evidence="5"/>
<feature type="domain" description="CMP/dCMP-type deaminase" evidence="17">
    <location>
        <begin position="31"/>
        <end position="160"/>
    </location>
</feature>
<comment type="caution">
    <text evidence="18">The sequence shown here is derived from an EMBL/GenBank/DDBJ whole genome shotgun (WGS) entry which is preliminary data.</text>
</comment>
<feature type="binding site" evidence="13">
    <location>
        <begin position="72"/>
        <end position="78"/>
    </location>
    <ligand>
        <name>substrate</name>
    </ligand>
</feature>
<evidence type="ECO:0000256" key="8">
    <source>
        <dbReference type="ARBA" id="ARBA00022833"/>
    </source>
</evidence>
<feature type="binding site" evidence="14">
    <location>
        <position position="118"/>
    </location>
    <ligand>
        <name>Zn(2+)</name>
        <dbReference type="ChEBI" id="CHEBI:29105"/>
        <note>catalytic</note>
    </ligand>
</feature>
<feature type="compositionally biased region" description="Polar residues" evidence="15">
    <location>
        <begin position="1"/>
        <end position="12"/>
    </location>
</feature>
<evidence type="ECO:0000259" key="16">
    <source>
        <dbReference type="PROSITE" id="PS50076"/>
    </source>
</evidence>
<dbReference type="GO" id="GO:0072527">
    <property type="term" value="P:pyrimidine-containing compound metabolic process"/>
    <property type="evidence" value="ECO:0007669"/>
    <property type="project" value="UniProtKB-ARBA"/>
</dbReference>
<protein>
    <recommendedName>
        <fullName evidence="5">cytidine deaminase</fullName>
        <ecNumber evidence="5">3.5.4.5</ecNumber>
    </recommendedName>
    <alternativeName>
        <fullName evidence="10">Cytidine aminohydrolase</fullName>
    </alternativeName>
</protein>
<dbReference type="InterPro" id="IPR001623">
    <property type="entry name" value="DnaJ_domain"/>
</dbReference>
<dbReference type="Pfam" id="PF07743">
    <property type="entry name" value="HSCB_C"/>
    <property type="match status" value="1"/>
</dbReference>
<evidence type="ECO:0000256" key="2">
    <source>
        <dbReference type="ARBA" id="ARBA00003949"/>
    </source>
</evidence>
<dbReference type="GO" id="GO:0008270">
    <property type="term" value="F:zinc ion binding"/>
    <property type="evidence" value="ECO:0007669"/>
    <property type="project" value="InterPro"/>
</dbReference>
<comment type="similarity">
    <text evidence="4">Belongs to the HscB family.</text>
</comment>
<dbReference type="SMART" id="SM00271">
    <property type="entry name" value="DnaJ"/>
    <property type="match status" value="1"/>
</dbReference>
<evidence type="ECO:0000256" key="13">
    <source>
        <dbReference type="PIRSR" id="PIRSR606262-2"/>
    </source>
</evidence>
<evidence type="ECO:0000256" key="3">
    <source>
        <dbReference type="ARBA" id="ARBA00006576"/>
    </source>
</evidence>
<evidence type="ECO:0000313" key="18">
    <source>
        <dbReference type="EMBL" id="KAH9837478.1"/>
    </source>
</evidence>
<dbReference type="InterPro" id="IPR036386">
    <property type="entry name" value="HscB_C_sf"/>
</dbReference>
<dbReference type="InterPro" id="IPR016193">
    <property type="entry name" value="Cytidine_deaminase-like"/>
</dbReference>
<dbReference type="Gene3D" id="1.20.1280.20">
    <property type="entry name" value="HscB, C-terminal domain"/>
    <property type="match status" value="1"/>
</dbReference>
<feature type="region of interest" description="Disordered" evidence="15">
    <location>
        <begin position="171"/>
        <end position="206"/>
    </location>
</feature>
<reference evidence="18 19" key="1">
    <citation type="journal article" date="2018" name="IMA Fungus">
        <title>IMA Genome-F 10: Nine draft genome sequences of Claviceps purpurea s.lat., including C. arundinis, C. humidiphila, and C. cf. spartinae, pseudomolecules for the pitch canker pathogen Fusarium circinatum, draft genome of Davidsoniella eucalypti, Grosmannia galeiformis, Quambalaria eucalypti, and Teratosphaeria destructans.</title>
        <authorList>
            <person name="Wingfield B.D."/>
            <person name="Liu M."/>
            <person name="Nguyen H.D."/>
            <person name="Lane F.A."/>
            <person name="Morgan S.W."/>
            <person name="De Vos L."/>
            <person name="Wilken P.M."/>
            <person name="Duong T.A."/>
            <person name="Aylward J."/>
            <person name="Coetzee M.P."/>
            <person name="Dadej K."/>
            <person name="De Beer Z.W."/>
            <person name="Findlay W."/>
            <person name="Havenga M."/>
            <person name="Kolarik M."/>
            <person name="Menzies J.G."/>
            <person name="Naidoo K."/>
            <person name="Pochopski O."/>
            <person name="Shoukouhi P."/>
            <person name="Santana Q.C."/>
            <person name="Seifert K.A."/>
            <person name="Soal N."/>
            <person name="Steenkamp E.T."/>
            <person name="Tatham C.T."/>
            <person name="van der Nest M.A."/>
            <person name="Wingfield M.J."/>
        </authorList>
    </citation>
    <scope>NUCLEOTIDE SEQUENCE [LARGE SCALE GENOMIC DNA]</scope>
    <source>
        <strain evidence="18">CMW44962</strain>
    </source>
</reference>
<keyword evidence="9" id="KW-0143">Chaperone</keyword>
<dbReference type="Pfam" id="PF00383">
    <property type="entry name" value="dCMP_cyt_deam_1"/>
    <property type="match status" value="1"/>
</dbReference>
<keyword evidence="6 14" id="KW-0479">Metal-binding</keyword>
<feature type="domain" description="J" evidence="16">
    <location>
        <begin position="184"/>
        <end position="261"/>
    </location>
</feature>
<dbReference type="GO" id="GO:0055086">
    <property type="term" value="P:nucleobase-containing small molecule metabolic process"/>
    <property type="evidence" value="ECO:0007669"/>
    <property type="project" value="UniProtKB-ARBA"/>
</dbReference>
<dbReference type="CDD" id="cd01283">
    <property type="entry name" value="cytidine_deaminase"/>
    <property type="match status" value="1"/>
</dbReference>
<dbReference type="NCBIfam" id="TIGR01354">
    <property type="entry name" value="cyt_deam_tetra"/>
    <property type="match status" value="1"/>
</dbReference>
<dbReference type="GO" id="GO:0051087">
    <property type="term" value="F:protein-folding chaperone binding"/>
    <property type="evidence" value="ECO:0007669"/>
    <property type="project" value="InterPro"/>
</dbReference>